<protein>
    <recommendedName>
        <fullName evidence="4">Ankyrin repeat protein</fullName>
    </recommendedName>
</protein>
<feature type="chain" id="PRO_5047090494" description="Ankyrin repeat protein" evidence="1">
    <location>
        <begin position="25"/>
        <end position="650"/>
    </location>
</feature>
<dbReference type="EMBL" id="JBFTWV010000036">
    <property type="protein sequence ID" value="KAL2795257.1"/>
    <property type="molecule type" value="Genomic_DNA"/>
</dbReference>
<evidence type="ECO:0000313" key="2">
    <source>
        <dbReference type="EMBL" id="KAL2795257.1"/>
    </source>
</evidence>
<evidence type="ECO:0008006" key="4">
    <source>
        <dbReference type="Google" id="ProtNLM"/>
    </source>
</evidence>
<comment type="caution">
    <text evidence="2">The sequence shown here is derived from an EMBL/GenBank/DDBJ whole genome shotgun (WGS) entry which is preliminary data.</text>
</comment>
<dbReference type="InterPro" id="IPR036770">
    <property type="entry name" value="Ankyrin_rpt-contain_sf"/>
</dbReference>
<keyword evidence="3" id="KW-1185">Reference proteome</keyword>
<organism evidence="2 3">
    <name type="scientific">Aspergillus keveii</name>
    <dbReference type="NCBI Taxonomy" id="714993"/>
    <lineage>
        <taxon>Eukaryota</taxon>
        <taxon>Fungi</taxon>
        <taxon>Dikarya</taxon>
        <taxon>Ascomycota</taxon>
        <taxon>Pezizomycotina</taxon>
        <taxon>Eurotiomycetes</taxon>
        <taxon>Eurotiomycetidae</taxon>
        <taxon>Eurotiales</taxon>
        <taxon>Aspergillaceae</taxon>
        <taxon>Aspergillus</taxon>
        <taxon>Aspergillus subgen. Nidulantes</taxon>
    </lineage>
</organism>
<accession>A0ABR4G8A2</accession>
<feature type="signal peptide" evidence="1">
    <location>
        <begin position="1"/>
        <end position="24"/>
    </location>
</feature>
<proteinExistence type="predicted"/>
<gene>
    <name evidence="2" type="ORF">BJX66DRAFT_337041</name>
</gene>
<dbReference type="SUPFAM" id="SSF48403">
    <property type="entry name" value="Ankyrin repeat"/>
    <property type="match status" value="1"/>
</dbReference>
<dbReference type="Proteomes" id="UP001610563">
    <property type="component" value="Unassembled WGS sequence"/>
</dbReference>
<evidence type="ECO:0000313" key="3">
    <source>
        <dbReference type="Proteomes" id="UP001610563"/>
    </source>
</evidence>
<name>A0ABR4G8A2_9EURO</name>
<sequence length="650" mass="74010">MEHVPWLLLIFRSIVSSEARAARAQVVAAQNQLLLAIISGNQTRINDANTAVARAADVLTAAPTERAVETTAKIRRQPEIRRRYGLATSYLDKLPDRDLIFLMKVHPELTGLIFQYALPERWPDAAMWTQTREDVVNWQFLMARRIELNRLVKSIHRRPDQGDQEHRELTSIALRVEERDLRTAVRTQDRLMDEQARFNPLRRGAANLSQVDLWYRKTRKQMIWNQVVRIRELQRAIAAKEDMRHHMPAIRPTAFPATNAMSLKAAYRSPGILDQLISEDCHEALTMLRRLGIFNPVGYTRMGHSYLHHALTNKAFRVARMICSLYTPQDWASSNIITDITSCHCCDENAGPVHRNIELLAEQKWVNQFDRAFFNFAHPWWVQQQNHPGALLRANTRRLLCTLASHDLANRLLAAEIDLSQAPAIVVTCGGLNSVTTGGTPWHLAATNRDITFLDFLDNRIHDHIFTPDFNDRLPLDIAMMDDNYEAAQRLIQLGHSLRAPMYRLLQTLPSPNDRYFQLLFNEMGVDINTFHRKSIHSMHGNKRFNLFGPLLHDVVRSVHTANAPLQAKVAALRQWGVTNRRKVTQQTRPISSVIAANTAKGVRLIEAIKGGNAAAQGNLQGVDLLASLRGNLQLTCEYPSQSSLSCEYY</sequence>
<evidence type="ECO:0000256" key="1">
    <source>
        <dbReference type="SAM" id="SignalP"/>
    </source>
</evidence>
<reference evidence="2 3" key="1">
    <citation type="submission" date="2024-07" db="EMBL/GenBank/DDBJ databases">
        <title>Section-level genome sequencing and comparative genomics of Aspergillus sections Usti and Cavernicolus.</title>
        <authorList>
            <consortium name="Lawrence Berkeley National Laboratory"/>
            <person name="Nybo J.L."/>
            <person name="Vesth T.C."/>
            <person name="Theobald S."/>
            <person name="Frisvad J.C."/>
            <person name="Larsen T.O."/>
            <person name="Kjaerboelling I."/>
            <person name="Rothschild-Mancinelli K."/>
            <person name="Lyhne E.K."/>
            <person name="Kogle M.E."/>
            <person name="Barry K."/>
            <person name="Clum A."/>
            <person name="Na H."/>
            <person name="Ledsgaard L."/>
            <person name="Lin J."/>
            <person name="Lipzen A."/>
            <person name="Kuo A."/>
            <person name="Riley R."/>
            <person name="Mondo S."/>
            <person name="Labutti K."/>
            <person name="Haridas S."/>
            <person name="Pangalinan J."/>
            <person name="Salamov A.A."/>
            <person name="Simmons B.A."/>
            <person name="Magnuson J.K."/>
            <person name="Chen J."/>
            <person name="Drula E."/>
            <person name="Henrissat B."/>
            <person name="Wiebenga A."/>
            <person name="Lubbers R.J."/>
            <person name="Gomes A.C."/>
            <person name="Makela M.R."/>
            <person name="Stajich J."/>
            <person name="Grigoriev I.V."/>
            <person name="Mortensen U.H."/>
            <person name="De Vries R.P."/>
            <person name="Baker S.E."/>
            <person name="Andersen M.R."/>
        </authorList>
    </citation>
    <scope>NUCLEOTIDE SEQUENCE [LARGE SCALE GENOMIC DNA]</scope>
    <source>
        <strain evidence="2 3">CBS 209.92</strain>
    </source>
</reference>
<keyword evidence="1" id="KW-0732">Signal</keyword>